<reference evidence="1 2" key="1">
    <citation type="submission" date="2015-07" db="EMBL/GenBank/DDBJ databases">
        <title>The genome of Pseudoloma neurophilia, a relevant intracellular parasite of the zebrafish.</title>
        <authorList>
            <person name="Ndikumana S."/>
            <person name="Pelin A."/>
            <person name="Sanders J."/>
            <person name="Corradi N."/>
        </authorList>
    </citation>
    <scope>NUCLEOTIDE SEQUENCE [LARGE SCALE GENOMIC DNA]</scope>
    <source>
        <strain evidence="1 2">MK1</strain>
    </source>
</reference>
<accession>A0A0R0LT84</accession>
<sequence length="60" mass="7187">MRLCFTFLGCFKRKIILIEMINGSRNLYQNKMGHFQFIDYIKNDICKGVKHSFDKIKILN</sequence>
<proteinExistence type="predicted"/>
<organism evidence="1 2">
    <name type="scientific">Pseudoloma neurophilia</name>
    <dbReference type="NCBI Taxonomy" id="146866"/>
    <lineage>
        <taxon>Eukaryota</taxon>
        <taxon>Fungi</taxon>
        <taxon>Fungi incertae sedis</taxon>
        <taxon>Microsporidia</taxon>
        <taxon>Pseudoloma</taxon>
    </lineage>
</organism>
<comment type="caution">
    <text evidence="1">The sequence shown here is derived from an EMBL/GenBank/DDBJ whole genome shotgun (WGS) entry which is preliminary data.</text>
</comment>
<dbReference type="AlphaFoldDB" id="A0A0R0LT84"/>
<evidence type="ECO:0000313" key="1">
    <source>
        <dbReference type="EMBL" id="KRH92659.1"/>
    </source>
</evidence>
<name>A0A0R0LT84_9MICR</name>
<gene>
    <name evidence="1" type="ORF">M153_37310001361</name>
</gene>
<protein>
    <submittedName>
        <fullName evidence="1">Uncharacterized protein</fullName>
    </submittedName>
</protein>
<keyword evidence="2" id="KW-1185">Reference proteome</keyword>
<dbReference type="VEuPathDB" id="MicrosporidiaDB:M153_37310001361"/>
<dbReference type="Proteomes" id="UP000051530">
    <property type="component" value="Unassembled WGS sequence"/>
</dbReference>
<dbReference type="EMBL" id="LGUB01000769">
    <property type="protein sequence ID" value="KRH92659.1"/>
    <property type="molecule type" value="Genomic_DNA"/>
</dbReference>
<evidence type="ECO:0000313" key="2">
    <source>
        <dbReference type="Proteomes" id="UP000051530"/>
    </source>
</evidence>